<evidence type="ECO:0000313" key="5">
    <source>
        <dbReference type="Proteomes" id="UP000580043"/>
    </source>
</evidence>
<dbReference type="EMBL" id="JABBGA010000020">
    <property type="protein sequence ID" value="NML28002.1"/>
    <property type="molecule type" value="Genomic_DNA"/>
</dbReference>
<dbReference type="Proteomes" id="UP000580043">
    <property type="component" value="Unassembled WGS sequence"/>
</dbReference>
<proteinExistence type="predicted"/>
<dbReference type="Gene3D" id="3.30.450.20">
    <property type="entry name" value="PAS domain"/>
    <property type="match status" value="1"/>
</dbReference>
<protein>
    <recommendedName>
        <fullName evidence="1">diguanylate cyclase</fullName>
        <ecNumber evidence="1">2.7.7.65</ecNumber>
    </recommendedName>
</protein>
<evidence type="ECO:0000259" key="3">
    <source>
        <dbReference type="PROSITE" id="PS50887"/>
    </source>
</evidence>
<dbReference type="InterPro" id="IPR000160">
    <property type="entry name" value="GGDEF_dom"/>
</dbReference>
<reference evidence="4 5" key="1">
    <citation type="submission" date="2020-04" db="EMBL/GenBank/DDBJ databases">
        <title>Zoogloea sp. G-4-1-14 isolated from soil.</title>
        <authorList>
            <person name="Dahal R.H."/>
        </authorList>
    </citation>
    <scope>NUCLEOTIDE SEQUENCE [LARGE SCALE GENOMIC DNA]</scope>
    <source>
        <strain evidence="4 5">G-4-1-14</strain>
    </source>
</reference>
<dbReference type="PANTHER" id="PTHR45138">
    <property type="entry name" value="REGULATORY COMPONENTS OF SENSORY TRANSDUCTION SYSTEM"/>
    <property type="match status" value="1"/>
</dbReference>
<dbReference type="InterPro" id="IPR029787">
    <property type="entry name" value="Nucleotide_cyclase"/>
</dbReference>
<dbReference type="CDD" id="cd01949">
    <property type="entry name" value="GGDEF"/>
    <property type="match status" value="1"/>
</dbReference>
<organism evidence="4 5">
    <name type="scientific">Zoogloea dura</name>
    <dbReference type="NCBI Taxonomy" id="2728840"/>
    <lineage>
        <taxon>Bacteria</taxon>
        <taxon>Pseudomonadati</taxon>
        <taxon>Pseudomonadota</taxon>
        <taxon>Betaproteobacteria</taxon>
        <taxon>Rhodocyclales</taxon>
        <taxon>Zoogloeaceae</taxon>
        <taxon>Zoogloea</taxon>
    </lineage>
</organism>
<dbReference type="Gene3D" id="3.30.70.270">
    <property type="match status" value="1"/>
</dbReference>
<evidence type="ECO:0000313" key="4">
    <source>
        <dbReference type="EMBL" id="NML28002.1"/>
    </source>
</evidence>
<dbReference type="RefSeq" id="WP_169147531.1">
    <property type="nucleotide sequence ID" value="NZ_JABBGA010000020.1"/>
</dbReference>
<dbReference type="InterPro" id="IPR043128">
    <property type="entry name" value="Rev_trsase/Diguanyl_cyclase"/>
</dbReference>
<comment type="caution">
    <text evidence="4">The sequence shown here is derived from an EMBL/GenBank/DDBJ whole genome shotgun (WGS) entry which is preliminary data.</text>
</comment>
<dbReference type="SMART" id="SM00267">
    <property type="entry name" value="GGDEF"/>
    <property type="match status" value="1"/>
</dbReference>
<dbReference type="InterPro" id="IPR050469">
    <property type="entry name" value="Diguanylate_Cyclase"/>
</dbReference>
<name>A0A848GA25_9RHOO</name>
<dbReference type="AlphaFoldDB" id="A0A848GA25"/>
<dbReference type="SUPFAM" id="SSF55073">
    <property type="entry name" value="Nucleotide cyclase"/>
    <property type="match status" value="1"/>
</dbReference>
<evidence type="ECO:0000256" key="2">
    <source>
        <dbReference type="ARBA" id="ARBA00034247"/>
    </source>
</evidence>
<sequence length="306" mass="34395">MYDTFTEIPLSERIQRLHDASPLLIGVFDEHDMLRYANPAFRRALGLRPDAFMTWQDLMRLNHKQKVGTRIDSPDFEAWLASARSRRGKLPYRGFEVDRTDGRWHFMTESLAPDGWMLCVAVDITDVRADERSLRADRDGAWKAARTDALTGVSNRMHILQLLDEQIAQLRSGGQPCGIALIDLDHFKSVNDRYGHYGGDLVLRDFAHVAASTLRRVDGFGRLGGEEFLAVLPGVDRAELAAVVNRLHEAVRRSTPLPDYPGFHYSFSAGAGMLEGGEDALTNIRRVDHALYEAKGSGRDRCVMLT</sequence>
<keyword evidence="5" id="KW-1185">Reference proteome</keyword>
<evidence type="ECO:0000256" key="1">
    <source>
        <dbReference type="ARBA" id="ARBA00012528"/>
    </source>
</evidence>
<dbReference type="SUPFAM" id="SSF55785">
    <property type="entry name" value="PYP-like sensor domain (PAS domain)"/>
    <property type="match status" value="1"/>
</dbReference>
<gene>
    <name evidence="4" type="ORF">HHL15_19765</name>
</gene>
<dbReference type="InterPro" id="IPR035965">
    <property type="entry name" value="PAS-like_dom_sf"/>
</dbReference>
<dbReference type="FunFam" id="3.30.70.270:FF:000001">
    <property type="entry name" value="Diguanylate cyclase domain protein"/>
    <property type="match status" value="1"/>
</dbReference>
<feature type="domain" description="GGDEF" evidence="3">
    <location>
        <begin position="175"/>
        <end position="306"/>
    </location>
</feature>
<dbReference type="Pfam" id="PF00990">
    <property type="entry name" value="GGDEF"/>
    <property type="match status" value="1"/>
</dbReference>
<dbReference type="EC" id="2.7.7.65" evidence="1"/>
<dbReference type="GO" id="GO:0052621">
    <property type="term" value="F:diguanylate cyclase activity"/>
    <property type="evidence" value="ECO:0007669"/>
    <property type="project" value="UniProtKB-EC"/>
</dbReference>
<dbReference type="NCBIfam" id="TIGR00254">
    <property type="entry name" value="GGDEF"/>
    <property type="match status" value="1"/>
</dbReference>
<dbReference type="PANTHER" id="PTHR45138:SF9">
    <property type="entry name" value="DIGUANYLATE CYCLASE DGCM-RELATED"/>
    <property type="match status" value="1"/>
</dbReference>
<accession>A0A848GA25</accession>
<comment type="catalytic activity">
    <reaction evidence="2">
        <text>2 GTP = 3',3'-c-di-GMP + 2 diphosphate</text>
        <dbReference type="Rhea" id="RHEA:24898"/>
        <dbReference type="ChEBI" id="CHEBI:33019"/>
        <dbReference type="ChEBI" id="CHEBI:37565"/>
        <dbReference type="ChEBI" id="CHEBI:58805"/>
        <dbReference type="EC" id="2.7.7.65"/>
    </reaction>
</comment>
<dbReference type="PROSITE" id="PS50887">
    <property type="entry name" value="GGDEF"/>
    <property type="match status" value="1"/>
</dbReference>